<dbReference type="EMBL" id="CAJNNW010032178">
    <property type="protein sequence ID" value="CAE8711576.1"/>
    <property type="molecule type" value="Genomic_DNA"/>
</dbReference>
<evidence type="ECO:0000313" key="2">
    <source>
        <dbReference type="EMBL" id="CAE8711576.1"/>
    </source>
</evidence>
<accession>A0A813KS30</accession>
<name>A0A813KS30_POLGL</name>
<comment type="caution">
    <text evidence="2">The sequence shown here is derived from an EMBL/GenBank/DDBJ whole genome shotgun (WGS) entry which is preliminary data.</text>
</comment>
<reference evidence="2" key="1">
    <citation type="submission" date="2021-02" db="EMBL/GenBank/DDBJ databases">
        <authorList>
            <person name="Dougan E. K."/>
            <person name="Rhodes N."/>
            <person name="Thang M."/>
            <person name="Chan C."/>
        </authorList>
    </citation>
    <scope>NUCLEOTIDE SEQUENCE</scope>
</reference>
<evidence type="ECO:0000313" key="3">
    <source>
        <dbReference type="Proteomes" id="UP000626109"/>
    </source>
</evidence>
<keyword evidence="4" id="KW-1185">Reference proteome</keyword>
<proteinExistence type="predicted"/>
<dbReference type="Proteomes" id="UP000626109">
    <property type="component" value="Unassembled WGS sequence"/>
</dbReference>
<organism evidence="2 3">
    <name type="scientific">Polarella glacialis</name>
    <name type="common">Dinoflagellate</name>
    <dbReference type="NCBI Taxonomy" id="89957"/>
    <lineage>
        <taxon>Eukaryota</taxon>
        <taxon>Sar</taxon>
        <taxon>Alveolata</taxon>
        <taxon>Dinophyceae</taxon>
        <taxon>Suessiales</taxon>
        <taxon>Suessiaceae</taxon>
        <taxon>Polarella</taxon>
    </lineage>
</organism>
<evidence type="ECO:0000313" key="1">
    <source>
        <dbReference type="EMBL" id="CAE8613986.1"/>
    </source>
</evidence>
<sequence>MFEKAVAHFRTFLPEEAGIGSPSAIEATAGQAKNDCASDAVANSPAGLPLLSHDQVREKLDKYEEMGLNGCSAQRIRGQMVRDGILVPGVSDSDPLTLPFLASFANGKSVTAVSVSEGGTTLTWANGTVYARPSGEWTSDDLRGTWIDRGSQVEIHDAYIAGPNNGWFPAVILGRNAPLVALSASESEASPPSAGA</sequence>
<evidence type="ECO:0000313" key="4">
    <source>
        <dbReference type="Proteomes" id="UP000654075"/>
    </source>
</evidence>
<dbReference type="Proteomes" id="UP000654075">
    <property type="component" value="Unassembled WGS sequence"/>
</dbReference>
<dbReference type="AlphaFoldDB" id="A0A813KS30"/>
<dbReference type="EMBL" id="CAJNNV010025348">
    <property type="protein sequence ID" value="CAE8613986.1"/>
    <property type="molecule type" value="Genomic_DNA"/>
</dbReference>
<protein>
    <submittedName>
        <fullName evidence="2">Uncharacterized protein</fullName>
    </submittedName>
</protein>
<gene>
    <name evidence="1" type="ORF">PGLA1383_LOCUS31723</name>
    <name evidence="2" type="ORF">PGLA2088_LOCUS36545</name>
</gene>